<proteinExistence type="predicted"/>
<keyword evidence="3" id="KW-1185">Reference proteome</keyword>
<feature type="compositionally biased region" description="Low complexity" evidence="1">
    <location>
        <begin position="80"/>
        <end position="104"/>
    </location>
</feature>
<dbReference type="EMBL" id="JBDFQZ010000006">
    <property type="protein sequence ID" value="KAK9715848.1"/>
    <property type="molecule type" value="Genomic_DNA"/>
</dbReference>
<protein>
    <submittedName>
        <fullName evidence="2">Uncharacterized protein</fullName>
    </submittedName>
</protein>
<feature type="region of interest" description="Disordered" evidence="1">
    <location>
        <begin position="40"/>
        <end position="62"/>
    </location>
</feature>
<comment type="caution">
    <text evidence="2">The sequence shown here is derived from an EMBL/GenBank/DDBJ whole genome shotgun (WGS) entry which is preliminary data.</text>
</comment>
<gene>
    <name evidence="2" type="ORF">RND81_06G193700</name>
</gene>
<evidence type="ECO:0000256" key="1">
    <source>
        <dbReference type="SAM" id="MobiDB-lite"/>
    </source>
</evidence>
<organism evidence="2 3">
    <name type="scientific">Saponaria officinalis</name>
    <name type="common">Common soapwort</name>
    <name type="synonym">Lychnis saponaria</name>
    <dbReference type="NCBI Taxonomy" id="3572"/>
    <lineage>
        <taxon>Eukaryota</taxon>
        <taxon>Viridiplantae</taxon>
        <taxon>Streptophyta</taxon>
        <taxon>Embryophyta</taxon>
        <taxon>Tracheophyta</taxon>
        <taxon>Spermatophyta</taxon>
        <taxon>Magnoliopsida</taxon>
        <taxon>eudicotyledons</taxon>
        <taxon>Gunneridae</taxon>
        <taxon>Pentapetalae</taxon>
        <taxon>Caryophyllales</taxon>
        <taxon>Caryophyllaceae</taxon>
        <taxon>Caryophylleae</taxon>
        <taxon>Saponaria</taxon>
    </lineage>
</organism>
<sequence length="137" mass="15370">MEGLIPFLIHTIKRTKNVHNNHGYSRSFSDGSRRGYELLGSAGESVSGSSHRRTRSEFKAPAFKDLHPEVDDFIRSHSFKNNNSNSNSNSNNNDNKSNGYVVSSGTSYSGLRQLHHSLPVAADNIHHQKQMTKILQY</sequence>
<accession>A0AAW1KEW3</accession>
<feature type="region of interest" description="Disordered" evidence="1">
    <location>
        <begin position="74"/>
        <end position="104"/>
    </location>
</feature>
<evidence type="ECO:0000313" key="3">
    <source>
        <dbReference type="Proteomes" id="UP001443914"/>
    </source>
</evidence>
<dbReference type="AlphaFoldDB" id="A0AAW1KEW3"/>
<reference evidence="2" key="1">
    <citation type="submission" date="2024-03" db="EMBL/GenBank/DDBJ databases">
        <title>WGS assembly of Saponaria officinalis var. Norfolk2.</title>
        <authorList>
            <person name="Jenkins J."/>
            <person name="Shu S."/>
            <person name="Grimwood J."/>
            <person name="Barry K."/>
            <person name="Goodstein D."/>
            <person name="Schmutz J."/>
            <person name="Leebens-Mack J."/>
            <person name="Osbourn A."/>
        </authorList>
    </citation>
    <scope>NUCLEOTIDE SEQUENCE [LARGE SCALE GENOMIC DNA]</scope>
    <source>
        <strain evidence="2">JIC</strain>
    </source>
</reference>
<dbReference type="Proteomes" id="UP001443914">
    <property type="component" value="Unassembled WGS sequence"/>
</dbReference>
<dbReference type="PANTHER" id="PTHR38370:SF1">
    <property type="entry name" value="BETA-1,4-XYLOSIDASE"/>
    <property type="match status" value="1"/>
</dbReference>
<evidence type="ECO:0000313" key="2">
    <source>
        <dbReference type="EMBL" id="KAK9715848.1"/>
    </source>
</evidence>
<name>A0AAW1KEW3_SAPOF</name>
<dbReference type="PANTHER" id="PTHR38370">
    <property type="entry name" value="BETA-1,4-XYLOSIDASE"/>
    <property type="match status" value="1"/>
</dbReference>